<protein>
    <recommendedName>
        <fullName evidence="2">Prokaryotic-type class I peptide chain release factors domain-containing protein</fullName>
    </recommendedName>
</protein>
<dbReference type="AlphaFoldDB" id="A0AAD2G224"/>
<proteinExistence type="predicted"/>
<dbReference type="GO" id="GO:0005762">
    <property type="term" value="C:mitochondrial large ribosomal subunit"/>
    <property type="evidence" value="ECO:0007669"/>
    <property type="project" value="TreeGrafter"/>
</dbReference>
<evidence type="ECO:0000313" key="3">
    <source>
        <dbReference type="EMBL" id="CAJ1959370.1"/>
    </source>
</evidence>
<dbReference type="GO" id="GO:0070126">
    <property type="term" value="P:mitochondrial translational termination"/>
    <property type="evidence" value="ECO:0007669"/>
    <property type="project" value="TreeGrafter"/>
</dbReference>
<dbReference type="FunFam" id="3.30.160.20:FF:000046">
    <property type="entry name" value="Peptidyl-tRNA hydrolase ICT1"/>
    <property type="match status" value="1"/>
</dbReference>
<reference evidence="3" key="1">
    <citation type="submission" date="2023-08" db="EMBL/GenBank/DDBJ databases">
        <authorList>
            <person name="Audoor S."/>
            <person name="Bilcke G."/>
        </authorList>
    </citation>
    <scope>NUCLEOTIDE SEQUENCE</scope>
</reference>
<organism evidence="3 4">
    <name type="scientific">Cylindrotheca closterium</name>
    <dbReference type="NCBI Taxonomy" id="2856"/>
    <lineage>
        <taxon>Eukaryota</taxon>
        <taxon>Sar</taxon>
        <taxon>Stramenopiles</taxon>
        <taxon>Ochrophyta</taxon>
        <taxon>Bacillariophyta</taxon>
        <taxon>Bacillariophyceae</taxon>
        <taxon>Bacillariophycidae</taxon>
        <taxon>Bacillariales</taxon>
        <taxon>Bacillariaceae</taxon>
        <taxon>Cylindrotheca</taxon>
    </lineage>
</organism>
<dbReference type="Proteomes" id="UP001295423">
    <property type="component" value="Unassembled WGS sequence"/>
</dbReference>
<dbReference type="InterPro" id="IPR000352">
    <property type="entry name" value="Pep_chain_release_fac_I"/>
</dbReference>
<feature type="compositionally biased region" description="Low complexity" evidence="1">
    <location>
        <begin position="58"/>
        <end position="73"/>
    </location>
</feature>
<dbReference type="SUPFAM" id="SSF110916">
    <property type="entry name" value="Peptidyl-tRNA hydrolase domain-like"/>
    <property type="match status" value="1"/>
</dbReference>
<dbReference type="NCBIfam" id="NF006718">
    <property type="entry name" value="PRK09256.1"/>
    <property type="match status" value="1"/>
</dbReference>
<keyword evidence="4" id="KW-1185">Reference proteome</keyword>
<comment type="caution">
    <text evidence="3">The sequence shown here is derived from an EMBL/GenBank/DDBJ whole genome shotgun (WGS) entry which is preliminary data.</text>
</comment>
<feature type="domain" description="Prokaryotic-type class I peptide chain release factors" evidence="2">
    <location>
        <begin position="94"/>
        <end position="110"/>
    </location>
</feature>
<evidence type="ECO:0000256" key="1">
    <source>
        <dbReference type="SAM" id="MobiDB-lite"/>
    </source>
</evidence>
<name>A0AAD2G224_9STRA</name>
<dbReference type="InterPro" id="IPR052104">
    <property type="entry name" value="Mito_Release_Factor_mL62"/>
</dbReference>
<evidence type="ECO:0000313" key="4">
    <source>
        <dbReference type="Proteomes" id="UP001295423"/>
    </source>
</evidence>
<dbReference type="Gene3D" id="3.30.160.20">
    <property type="match status" value="1"/>
</dbReference>
<feature type="compositionally biased region" description="Basic residues" evidence="1">
    <location>
        <begin position="190"/>
        <end position="213"/>
    </location>
</feature>
<dbReference type="Pfam" id="PF00472">
    <property type="entry name" value="RF-1"/>
    <property type="match status" value="1"/>
</dbReference>
<gene>
    <name evidence="3" type="ORF">CYCCA115_LOCUS17792</name>
</gene>
<sequence>MAAFVTNPIRPAFGVQATDTLGRREFSYLLSSNSEEEEKDIKPTWTYEPYSPATNNANMRRNPNSGPPRRSFSTWTVPKTVSIPEDKLEISFVRSSGSGGQNVNKLSTKVELRFHVMQADWMPREVRERLSTQQSNRINKEGFMTITSQENRTQGMNRKAALDKLKVMVLEAWPRPKIRRQREGISQGEKRRRKEFKKKRSAVKANRKQVKDW</sequence>
<accession>A0AAD2G224</accession>
<feature type="region of interest" description="Disordered" evidence="1">
    <location>
        <begin position="40"/>
        <end position="74"/>
    </location>
</feature>
<dbReference type="PANTHER" id="PTHR11075:SF54">
    <property type="entry name" value="LARGE RIBOSOMAL SUBUNIT PROTEIN ML62"/>
    <property type="match status" value="1"/>
</dbReference>
<dbReference type="EMBL" id="CAKOGP040001992">
    <property type="protein sequence ID" value="CAJ1959370.1"/>
    <property type="molecule type" value="Genomic_DNA"/>
</dbReference>
<evidence type="ECO:0000259" key="2">
    <source>
        <dbReference type="PROSITE" id="PS00745"/>
    </source>
</evidence>
<feature type="region of interest" description="Disordered" evidence="1">
    <location>
        <begin position="178"/>
        <end position="213"/>
    </location>
</feature>
<dbReference type="GO" id="GO:0004045">
    <property type="term" value="F:peptidyl-tRNA hydrolase activity"/>
    <property type="evidence" value="ECO:0007669"/>
    <property type="project" value="TreeGrafter"/>
</dbReference>
<dbReference type="PANTHER" id="PTHR11075">
    <property type="entry name" value="PEPTIDE CHAIN RELEASE FACTOR"/>
    <property type="match status" value="1"/>
</dbReference>
<dbReference type="GO" id="GO:0016150">
    <property type="term" value="F:translation release factor activity, codon nonspecific"/>
    <property type="evidence" value="ECO:0007669"/>
    <property type="project" value="TreeGrafter"/>
</dbReference>
<dbReference type="PROSITE" id="PS00745">
    <property type="entry name" value="RF_PROK_I"/>
    <property type="match status" value="1"/>
</dbReference>